<accession>A0ABP1CM87</accession>
<evidence type="ECO:0000313" key="9">
    <source>
        <dbReference type="Proteomes" id="UP001497453"/>
    </source>
</evidence>
<dbReference type="InterPro" id="IPR006909">
    <property type="entry name" value="Rad21/Rec8_C_eu"/>
</dbReference>
<comment type="subcellular location">
    <subcellularLocation>
        <location evidence="1">Nucleus</location>
    </subcellularLocation>
</comment>
<feature type="domain" description="Rad21/Rec8-like protein C-terminal eukaryotic" evidence="6">
    <location>
        <begin position="672"/>
        <end position="708"/>
    </location>
</feature>
<dbReference type="InterPro" id="IPR039781">
    <property type="entry name" value="Rad21/Rec8-like"/>
</dbReference>
<evidence type="ECO:0000259" key="6">
    <source>
        <dbReference type="Pfam" id="PF04824"/>
    </source>
</evidence>
<dbReference type="PANTHER" id="PTHR12585:SF69">
    <property type="entry name" value="FI11703P"/>
    <property type="match status" value="1"/>
</dbReference>
<dbReference type="Gene3D" id="1.10.10.580">
    <property type="entry name" value="Structural maintenance of chromosome 1. Chain E"/>
    <property type="match status" value="1"/>
</dbReference>
<reference evidence="9" key="1">
    <citation type="submission" date="2024-04" db="EMBL/GenBank/DDBJ databases">
        <authorList>
            <person name="Shaw F."/>
            <person name="Minotto A."/>
        </authorList>
    </citation>
    <scope>NUCLEOTIDE SEQUENCE [LARGE SCALE GENOMIC DNA]</scope>
</reference>
<protein>
    <submittedName>
        <fullName evidence="8">Uncharacterized protein</fullName>
    </submittedName>
</protein>
<dbReference type="PANTHER" id="PTHR12585">
    <property type="entry name" value="SCC1 / RAD21 FAMILY MEMBER"/>
    <property type="match status" value="1"/>
</dbReference>
<dbReference type="InterPro" id="IPR036390">
    <property type="entry name" value="WH_DNA-bd_sf"/>
</dbReference>
<proteinExistence type="inferred from homology"/>
<keyword evidence="9" id="KW-1185">Reference proteome</keyword>
<feature type="region of interest" description="Disordered" evidence="5">
    <location>
        <begin position="145"/>
        <end position="177"/>
    </location>
</feature>
<sequence length="708" mass="77275">MFFTPELLSRRDSGFGLLWLAATLGSKSSFKKLSRRSVVTADISQLCELIAEPPEPLALRLSSNLMIGVARVYKVKQEIFFADVNTCFTTLKKAVQELHASSDAAAQLQMGQPSVRPDTVTISVDPGAAFAMDFDNLFAAWEERPEMEDEDQSDGEFDPRNGPSKKRKTKERSVSAVDNARGDLHTLKENHDFVLSASFDVSFQDEVGGGIAPSSSQIGGFRFDDNFLDGIDIGGDIGDELAKELGPGWGAPADNVDAGADHLFDGDMNVQDDITPNFEFNADVGFGGADAGAVPPNGSPSVNGYMRQGSKRPLVEADDVSFTRDGSIVVPLSPLNAELGMEEQEGDAPAKKKTKRVRLLLDARTELTNEELQRARSHYLEEQAALRREIAQKKAEKESEKILEDMILGVPNGLHAQVLVDFWLENFRLQVEARSGQLHLDSEGEPPRKRRKVNEHDGVAEEFRDGALAAPDLMEVDMAFGMDNGPGYVIDDIQDRDFVMDSRLRSSEEPGQARRASRPPSLLGDSHFDFDLQPTQISASQRSALFPWDHAGVSSSVAGAFDLPVGSDRFSLPLPARGSSLSSRGRDSPLRPLSGLHGDFGVRDNQLDGDEFEFAVPGDRSMQNESQKSDMNVIALERNSLNFLEYAKMQFNAMPSASSLSFDDVVPKATSTPHVASAAFYHCLVLATKNLIGVEQLGTFGTVKITVK</sequence>
<evidence type="ECO:0000256" key="2">
    <source>
        <dbReference type="ARBA" id="ARBA00009870"/>
    </source>
</evidence>
<evidence type="ECO:0000256" key="4">
    <source>
        <dbReference type="SAM" id="Coils"/>
    </source>
</evidence>
<dbReference type="InterPro" id="IPR006910">
    <property type="entry name" value="Rad21_Rec8_N"/>
</dbReference>
<evidence type="ECO:0000256" key="5">
    <source>
        <dbReference type="SAM" id="MobiDB-lite"/>
    </source>
</evidence>
<dbReference type="Pfam" id="PF04824">
    <property type="entry name" value="Rad21_Rec8"/>
    <property type="match status" value="1"/>
</dbReference>
<evidence type="ECO:0000313" key="8">
    <source>
        <dbReference type="EMBL" id="CAL1695759.1"/>
    </source>
</evidence>
<feature type="region of interest" description="Disordered" evidence="5">
    <location>
        <begin position="504"/>
        <end position="528"/>
    </location>
</feature>
<feature type="region of interest" description="Disordered" evidence="5">
    <location>
        <begin position="576"/>
        <end position="599"/>
    </location>
</feature>
<comment type="similarity">
    <text evidence="2">Belongs to the rad21 family.</text>
</comment>
<dbReference type="Pfam" id="PF04825">
    <property type="entry name" value="Rad21_Rec8_N"/>
    <property type="match status" value="1"/>
</dbReference>
<dbReference type="EMBL" id="OZ037944">
    <property type="protein sequence ID" value="CAL1695759.1"/>
    <property type="molecule type" value="Genomic_DNA"/>
</dbReference>
<evidence type="ECO:0000259" key="7">
    <source>
        <dbReference type="Pfam" id="PF04825"/>
    </source>
</evidence>
<organism evidence="8 9">
    <name type="scientific">Somion occarium</name>
    <dbReference type="NCBI Taxonomy" id="3059160"/>
    <lineage>
        <taxon>Eukaryota</taxon>
        <taxon>Fungi</taxon>
        <taxon>Dikarya</taxon>
        <taxon>Basidiomycota</taxon>
        <taxon>Agaricomycotina</taxon>
        <taxon>Agaricomycetes</taxon>
        <taxon>Polyporales</taxon>
        <taxon>Cerrenaceae</taxon>
        <taxon>Somion</taxon>
    </lineage>
</organism>
<dbReference type="SUPFAM" id="SSF46785">
    <property type="entry name" value="Winged helix' DNA-binding domain"/>
    <property type="match status" value="1"/>
</dbReference>
<keyword evidence="3" id="KW-0539">Nucleus</keyword>
<gene>
    <name evidence="8" type="ORF">GFSPODELE1_LOCUS888</name>
</gene>
<feature type="domain" description="Rad21/Rec8-like protein N-terminal" evidence="7">
    <location>
        <begin position="1"/>
        <end position="105"/>
    </location>
</feature>
<dbReference type="InterPro" id="IPR023093">
    <property type="entry name" value="ScpA-like_C"/>
</dbReference>
<evidence type="ECO:0000256" key="3">
    <source>
        <dbReference type="ARBA" id="ARBA00023242"/>
    </source>
</evidence>
<evidence type="ECO:0000256" key="1">
    <source>
        <dbReference type="ARBA" id="ARBA00004123"/>
    </source>
</evidence>
<feature type="compositionally biased region" description="Acidic residues" evidence="5">
    <location>
        <begin position="145"/>
        <end position="156"/>
    </location>
</feature>
<name>A0ABP1CM87_9APHY</name>
<keyword evidence="4" id="KW-0175">Coiled coil</keyword>
<feature type="coiled-coil region" evidence="4">
    <location>
        <begin position="369"/>
        <end position="400"/>
    </location>
</feature>
<dbReference type="Proteomes" id="UP001497453">
    <property type="component" value="Chromosome 1"/>
</dbReference>